<dbReference type="EMBL" id="CM056813">
    <property type="protein sequence ID" value="KAJ8639467.1"/>
    <property type="molecule type" value="Genomic_DNA"/>
</dbReference>
<gene>
    <name evidence="1" type="ORF">MRB53_016161</name>
</gene>
<keyword evidence="2" id="KW-1185">Reference proteome</keyword>
<protein>
    <submittedName>
        <fullName evidence="1">Uncharacterized protein</fullName>
    </submittedName>
</protein>
<organism evidence="1 2">
    <name type="scientific">Persea americana</name>
    <name type="common">Avocado</name>
    <dbReference type="NCBI Taxonomy" id="3435"/>
    <lineage>
        <taxon>Eukaryota</taxon>
        <taxon>Viridiplantae</taxon>
        <taxon>Streptophyta</taxon>
        <taxon>Embryophyta</taxon>
        <taxon>Tracheophyta</taxon>
        <taxon>Spermatophyta</taxon>
        <taxon>Magnoliopsida</taxon>
        <taxon>Magnoliidae</taxon>
        <taxon>Laurales</taxon>
        <taxon>Lauraceae</taxon>
        <taxon>Persea</taxon>
    </lineage>
</organism>
<sequence length="771" mass="85385">MDALEVEENVFAAGDAKLHGGMCRILSGIVCKVLSIFPVLEATRPRSKSGIQALCSLHVALEKSKSLLQHCSDCSKLYLAITGDSILLKFEKARCNLEESLKRVEDIVPEAIGRQILEIVTELEGNVFSLDPVEKQVGDEVIMLLQQEKKDNGGCNDISELETFHQAALRLGITSSRAALAERRALKRLVERARIEEDKRKESIISYLLHLMRKYSKIFRSEFSDDNDSQGSSPCSLAVLGPFENGNGPQDTGYAFDRQLSNLGFFNLKTNVRRSGNIPIPPEEFRCPISLQLMYDPVIISSGQTYERVCIEKWFNDGHSTCPKTQQQLSHIFVTPNYCVKGLITSWCEQNGIPIPSGPPESLDLNYCRLALSESEAANSRSMESIESCKLKGVKVVPLEESGIIDKVEENENCSVDSSCHDQDNKKDMFERYENLLAVLNQGENVRRQTKAVEEIRFLLKDDEEARIFMGGNGFVEALVQFLRTAIHEENEQAQEIGAMALFNLAVNNNRNKEMILSAGIIPLLEKMIAESNTYESATALYLNLTCLDEAKPIIGSSQAVPFLVRLLQADCGAQCKLDALHALYNLSTHSPNVPRLLKTGIVDGLQALLMANGGPANHTWAEKSIAVLINLTSSQDGRKEITSTPGLVAELAAILNMGEPIEQDQAVSCLLILCSNDDKCSQTVLQEGVIPSLVSLSVTGTTRGKEKAQKLLMRFREQRQREPPPARVLQRAEGSSAPPEAKPMCKSTSRKARKSWTTSWKSKPFSIYQC</sequence>
<comment type="caution">
    <text evidence="1">The sequence shown here is derived from an EMBL/GenBank/DDBJ whole genome shotgun (WGS) entry which is preliminary data.</text>
</comment>
<dbReference type="Proteomes" id="UP001234297">
    <property type="component" value="Chromosome 5"/>
</dbReference>
<name>A0ACC2M2P4_PERAE</name>
<accession>A0ACC2M2P4</accession>
<reference evidence="1 2" key="1">
    <citation type="journal article" date="2022" name="Hortic Res">
        <title>A haplotype resolved chromosomal level avocado genome allows analysis of novel avocado genes.</title>
        <authorList>
            <person name="Nath O."/>
            <person name="Fletcher S.J."/>
            <person name="Hayward A."/>
            <person name="Shaw L.M."/>
            <person name="Masouleh A.K."/>
            <person name="Furtado A."/>
            <person name="Henry R.J."/>
            <person name="Mitter N."/>
        </authorList>
    </citation>
    <scope>NUCLEOTIDE SEQUENCE [LARGE SCALE GENOMIC DNA]</scope>
    <source>
        <strain evidence="2">cv. Hass</strain>
    </source>
</reference>
<evidence type="ECO:0000313" key="2">
    <source>
        <dbReference type="Proteomes" id="UP001234297"/>
    </source>
</evidence>
<proteinExistence type="predicted"/>
<evidence type="ECO:0000313" key="1">
    <source>
        <dbReference type="EMBL" id="KAJ8639467.1"/>
    </source>
</evidence>